<evidence type="ECO:0000256" key="2">
    <source>
        <dbReference type="ARBA" id="ARBA00010671"/>
    </source>
</evidence>
<gene>
    <name evidence="8" type="ORF">CAB88_28750</name>
</gene>
<dbReference type="GO" id="GO:0016831">
    <property type="term" value="F:carboxy-lyase activity"/>
    <property type="evidence" value="ECO:0007669"/>
    <property type="project" value="UniProtKB-KW"/>
</dbReference>
<protein>
    <submittedName>
        <fullName evidence="8">Arginine decarboxylase</fullName>
    </submittedName>
</protein>
<dbReference type="CDD" id="cd00615">
    <property type="entry name" value="Orn_deC_like"/>
    <property type="match status" value="1"/>
</dbReference>
<dbReference type="SMR" id="A0A1W6WWB4"/>
<accession>A0A1W6WWB4</accession>
<evidence type="ECO:0000313" key="8">
    <source>
        <dbReference type="EMBL" id="ARP60824.1"/>
    </source>
</evidence>
<dbReference type="GeneID" id="67464622"/>
<sequence length="473" mass="53732">MNQNHMPLYEALIEFKERGPLSFHVPGHKNGLNFPQKAIREFKDILSIDVTELAGLDDLHSPFECIDEAQQLLAEVYDTKKSYFLINGSTVGNLAMILSCCGEHDIVLVQRNCHKSIINGLKLAGANPIFLDPWIDETYNVPVGVRNEIIKKAIGKYPNAKALILTHPNYYGMGMDLEASIVFAHAHEIPVLIDEAHGAHLCLGEPFPKSALTYGADIVVHSAHKTLPAMTMGSYLHINSHLVDEEKVTTYLSMLQSSSPSYPIMASLDIARFTMARIKEEGHGEIVEFLRRFKERLRSIPQIAILEYPLQDELKVTVQTRCQLSGYELQSVFEKVGIYTEMADPYNVLFILPLQANEGYMKVIEMIRVALQHYDVKDKRESIRYTYKGEFSPLPYTYKQLERYGTRIVSIEEAVGMIAAEMVIPYPPGIPLVMYGERITSEHKEQIMYLERAGARFQGNTKYMKVYDIESRF</sequence>
<evidence type="ECO:0000256" key="1">
    <source>
        <dbReference type="ARBA" id="ARBA00001933"/>
    </source>
</evidence>
<organism evidence="8 9">
    <name type="scientific">Bacillus thuringiensis</name>
    <dbReference type="NCBI Taxonomy" id="1428"/>
    <lineage>
        <taxon>Bacteria</taxon>
        <taxon>Bacillati</taxon>
        <taxon>Bacillota</taxon>
        <taxon>Bacilli</taxon>
        <taxon>Bacillales</taxon>
        <taxon>Bacillaceae</taxon>
        <taxon>Bacillus</taxon>
        <taxon>Bacillus cereus group</taxon>
    </lineage>
</organism>
<dbReference type="InterPro" id="IPR015424">
    <property type="entry name" value="PyrdxlP-dep_Trfase"/>
</dbReference>
<dbReference type="InterPro" id="IPR036633">
    <property type="entry name" value="Prn/Lys/Arg_de-COase_C_sf"/>
</dbReference>
<dbReference type="RefSeq" id="WP_001073005.1">
    <property type="nucleotide sequence ID" value="NZ_CP021061.1"/>
</dbReference>
<dbReference type="Pfam" id="PF01276">
    <property type="entry name" value="OKR_DC_1"/>
    <property type="match status" value="1"/>
</dbReference>
<reference evidence="8 9" key="1">
    <citation type="submission" date="2017-04" db="EMBL/GenBank/DDBJ databases">
        <title>Complete Genome Sequence of Bacillus thuringiensis type Strain ATCC 10792.</title>
        <authorList>
            <person name="Oh D.-H."/>
            <person name="Park B.-J."/>
            <person name="Shuai W."/>
            <person name="Chelliah R."/>
        </authorList>
    </citation>
    <scope>NUCLEOTIDE SEQUENCE [LARGE SCALE GENOMIC DNA]</scope>
    <source>
        <strain evidence="8 9">ATCC 10792</strain>
    </source>
</reference>
<keyword evidence="3" id="KW-0210">Decarboxylase</keyword>
<dbReference type="PANTHER" id="PTHR43277">
    <property type="entry name" value="ARGININE DECARBOXYLASE"/>
    <property type="match status" value="1"/>
</dbReference>
<dbReference type="EMBL" id="CP021061">
    <property type="protein sequence ID" value="ARP60824.1"/>
    <property type="molecule type" value="Genomic_DNA"/>
</dbReference>
<dbReference type="PANTHER" id="PTHR43277:SF3">
    <property type="entry name" value="DECARBOXYLASE, PUTATIVE-RELATED"/>
    <property type="match status" value="1"/>
</dbReference>
<dbReference type="Gene3D" id="3.40.640.10">
    <property type="entry name" value="Type I PLP-dependent aspartate aminotransferase-like (Major domain)"/>
    <property type="match status" value="1"/>
</dbReference>
<name>A0A1W6WWB4_BACTU</name>
<comment type="similarity">
    <text evidence="2">Belongs to the Orn/Lys/Arg decarboxylase class-I family.</text>
</comment>
<evidence type="ECO:0000313" key="9">
    <source>
        <dbReference type="Proteomes" id="UP000194143"/>
    </source>
</evidence>
<dbReference type="InterPro" id="IPR008286">
    <property type="entry name" value="Prn/Lys/Arg_de-COase_C"/>
</dbReference>
<dbReference type="InterPro" id="IPR000310">
    <property type="entry name" value="Orn/Lys/Arg_deCO2ase_major_dom"/>
</dbReference>
<dbReference type="InterPro" id="IPR052357">
    <property type="entry name" value="Orn_Lys_Arg_decarboxylase-I"/>
</dbReference>
<evidence type="ECO:0000259" key="7">
    <source>
        <dbReference type="Pfam" id="PF03711"/>
    </source>
</evidence>
<evidence type="ECO:0000256" key="4">
    <source>
        <dbReference type="ARBA" id="ARBA00022898"/>
    </source>
</evidence>
<dbReference type="SUPFAM" id="SSF55904">
    <property type="entry name" value="Ornithine decarboxylase C-terminal domain"/>
    <property type="match status" value="1"/>
</dbReference>
<proteinExistence type="inferred from homology"/>
<dbReference type="Pfam" id="PF03711">
    <property type="entry name" value="OKR_DC_1_C"/>
    <property type="match status" value="1"/>
</dbReference>
<keyword evidence="4" id="KW-0663">Pyridoxal phosphate</keyword>
<feature type="domain" description="Orn/Lys/Arg decarboxylases family 1 pyridoxal-P attachment site" evidence="6">
    <location>
        <begin position="7"/>
        <end position="305"/>
    </location>
</feature>
<dbReference type="AlphaFoldDB" id="A0A1W6WWB4"/>
<feature type="domain" description="Orn/Lys/Arg decarboxylase C-terminal" evidence="7">
    <location>
        <begin position="397"/>
        <end position="453"/>
    </location>
</feature>
<keyword evidence="9" id="KW-1185">Reference proteome</keyword>
<evidence type="ECO:0000259" key="6">
    <source>
        <dbReference type="Pfam" id="PF01276"/>
    </source>
</evidence>
<dbReference type="SUPFAM" id="SSF53383">
    <property type="entry name" value="PLP-dependent transferases"/>
    <property type="match status" value="1"/>
</dbReference>
<dbReference type="InterPro" id="IPR015421">
    <property type="entry name" value="PyrdxlP-dep_Trfase_major"/>
</dbReference>
<evidence type="ECO:0000256" key="5">
    <source>
        <dbReference type="ARBA" id="ARBA00023239"/>
    </source>
</evidence>
<evidence type="ECO:0000256" key="3">
    <source>
        <dbReference type="ARBA" id="ARBA00022793"/>
    </source>
</evidence>
<keyword evidence="5" id="KW-0456">Lyase</keyword>
<dbReference type="Gene3D" id="3.90.100.10">
    <property type="entry name" value="Orn/Lys/Arg decarboxylase, C-terminal domain"/>
    <property type="match status" value="1"/>
</dbReference>
<comment type="cofactor">
    <cofactor evidence="1">
        <name>pyridoxal 5'-phosphate</name>
        <dbReference type="ChEBI" id="CHEBI:597326"/>
    </cofactor>
</comment>
<dbReference type="Proteomes" id="UP000194143">
    <property type="component" value="Chromosome"/>
</dbReference>